<feature type="transmembrane region" description="Helical" evidence="2">
    <location>
        <begin position="133"/>
        <end position="151"/>
    </location>
</feature>
<evidence type="ECO:0000313" key="4">
    <source>
        <dbReference type="Proteomes" id="UP000441080"/>
    </source>
</evidence>
<protein>
    <submittedName>
        <fullName evidence="3">Uncharacterized protein</fullName>
    </submittedName>
</protein>
<keyword evidence="2" id="KW-0472">Membrane</keyword>
<feature type="coiled-coil region" evidence="1">
    <location>
        <begin position="104"/>
        <end position="131"/>
    </location>
</feature>
<dbReference type="Proteomes" id="UP000441080">
    <property type="component" value="Unassembled WGS sequence"/>
</dbReference>
<evidence type="ECO:0000313" key="3">
    <source>
        <dbReference type="EMBL" id="GCL59479.1"/>
    </source>
</evidence>
<evidence type="ECO:0000256" key="1">
    <source>
        <dbReference type="SAM" id="Coils"/>
    </source>
</evidence>
<dbReference type="AlphaFoldDB" id="A0AAD3B165"/>
<accession>A0AAD3B165</accession>
<keyword evidence="1" id="KW-0175">Coiled coil</keyword>
<sequence length="224" mass="25098">MANCPNCGSNHIQLQRETNVNWGRAAAGWALFGVVGGAVGAVTGEDRNVNACLDCGTTWRAADLYKTLEIIKHLTQETLDLSLARDRLYLNDFMVEVAPYLNLQSQAEEKAQNLTKEAEKKELERLSITSENVRFNCGCISLFALALLYGICLSLGNLGILIFVLFTVLTIISVVKISNWLIVTRTTDLTKEIKHLKEDSKRVKVEADMEFNRILTDFVDKHYL</sequence>
<keyword evidence="2" id="KW-1133">Transmembrane helix</keyword>
<keyword evidence="2" id="KW-0812">Transmembrane</keyword>
<feature type="transmembrane region" description="Helical" evidence="2">
    <location>
        <begin position="157"/>
        <end position="175"/>
    </location>
</feature>
<comment type="caution">
    <text evidence="3">The sequence shown here is derived from an EMBL/GenBank/DDBJ whole genome shotgun (WGS) entry which is preliminary data.</text>
</comment>
<evidence type="ECO:0000256" key="2">
    <source>
        <dbReference type="SAM" id="Phobius"/>
    </source>
</evidence>
<dbReference type="EMBL" id="BJCK01000044">
    <property type="protein sequence ID" value="GCL59479.1"/>
    <property type="molecule type" value="Genomic_DNA"/>
</dbReference>
<reference evidence="3 4" key="1">
    <citation type="submission" date="2019-02" db="EMBL/GenBank/DDBJ databases">
        <title>Draft genome sequence of Arthrospira platensis NIES-3807.</title>
        <authorList>
            <person name="Yamaguchi H."/>
            <person name="Suzuki S."/>
            <person name="Kawachi M."/>
        </authorList>
    </citation>
    <scope>NUCLEOTIDE SEQUENCE [LARGE SCALE GENOMIC DNA]</scope>
    <source>
        <strain evidence="3 4">NIES-3807</strain>
    </source>
</reference>
<gene>
    <name evidence="3" type="ORF">NIES3807_26550</name>
</gene>
<name>A0AAD3B165_MICAE</name>
<dbReference type="RefSeq" id="WP_159297573.1">
    <property type="nucleotide sequence ID" value="NZ_BJCK01000044.1"/>
</dbReference>
<proteinExistence type="predicted"/>
<organism evidence="3 4">
    <name type="scientific">Microcystis aeruginosa NIES-3807</name>
    <dbReference type="NCBI Taxonomy" id="2517785"/>
    <lineage>
        <taxon>Bacteria</taxon>
        <taxon>Bacillati</taxon>
        <taxon>Cyanobacteriota</taxon>
        <taxon>Cyanophyceae</taxon>
        <taxon>Oscillatoriophycideae</taxon>
        <taxon>Chroococcales</taxon>
        <taxon>Microcystaceae</taxon>
        <taxon>Microcystis</taxon>
    </lineage>
</organism>